<evidence type="ECO:0000256" key="6">
    <source>
        <dbReference type="ARBA" id="ARBA00022832"/>
    </source>
</evidence>
<evidence type="ECO:0000256" key="1">
    <source>
        <dbReference type="ARBA" id="ARBA00005194"/>
    </source>
</evidence>
<keyword evidence="14" id="KW-0511">Multifunctional enzyme</keyword>
<keyword evidence="7 14" id="KW-0443">Lipid metabolism</keyword>
<dbReference type="Gene3D" id="3.40.47.10">
    <property type="match status" value="1"/>
</dbReference>
<evidence type="ECO:0000256" key="7">
    <source>
        <dbReference type="ARBA" id="ARBA00023098"/>
    </source>
</evidence>
<feature type="active site" evidence="14">
    <location>
        <position position="283"/>
    </location>
</feature>
<dbReference type="GO" id="GO:0004315">
    <property type="term" value="F:3-oxoacyl-[acyl-carrier-protein] synthase activity"/>
    <property type="evidence" value="ECO:0007669"/>
    <property type="project" value="InterPro"/>
</dbReference>
<dbReference type="GO" id="GO:0044550">
    <property type="term" value="P:secondary metabolite biosynthetic process"/>
    <property type="evidence" value="ECO:0007669"/>
    <property type="project" value="TreeGrafter"/>
</dbReference>
<evidence type="ECO:0000256" key="2">
    <source>
        <dbReference type="ARBA" id="ARBA00008642"/>
    </source>
</evidence>
<evidence type="ECO:0000256" key="9">
    <source>
        <dbReference type="ARBA" id="ARBA00023315"/>
    </source>
</evidence>
<comment type="subunit">
    <text evidence="14">Homodimer.</text>
</comment>
<dbReference type="InterPro" id="IPR013751">
    <property type="entry name" value="ACP_syn_III_N"/>
</dbReference>
<dbReference type="InterPro" id="IPR016039">
    <property type="entry name" value="Thiolase-like"/>
</dbReference>
<dbReference type="NCBIfam" id="NF006829">
    <property type="entry name" value="PRK09352.1"/>
    <property type="match status" value="1"/>
</dbReference>
<sequence length="327" mass="35930">MQYNSSSKITGIGAYLPQAILSNHDLEKMVDTNDEWILRRTGVRERRIAQKDEFASDLAINAVENLLKMQSTAVEGVDMIIVTTFTPDHLTPSVSALVQGHFDIKNTGTMDINSACTGFAYAVCVADSLITAGSFKKVLIVSSEVLSKIVDYTDRNTCILFGDAAVAVVVEKAEDKGCILASHFTSDGKMAENVACSALSDSVNGRRLEKKGQFQQEGKFLYEYVVRNIPEGVNRLLEKAGLSLSEVDWFVPHSANMRMIEALVKRLEYPMEKTLTSNEYYGNTSSVTIPLSLWKAIEEGKIKPGQKLVLYGFGGGLTHGGIVLEWK</sequence>
<keyword evidence="3 14" id="KW-0963">Cytoplasm</keyword>
<dbReference type="RefSeq" id="WP_080065340.1">
    <property type="nucleotide sequence ID" value="NZ_MZGX01000020.1"/>
</dbReference>
<evidence type="ECO:0000256" key="14">
    <source>
        <dbReference type="HAMAP-Rule" id="MF_01815"/>
    </source>
</evidence>
<dbReference type="PANTHER" id="PTHR34069">
    <property type="entry name" value="3-OXOACYL-[ACYL-CARRIER-PROTEIN] SYNTHASE 3"/>
    <property type="match status" value="1"/>
</dbReference>
<feature type="domain" description="Beta-ketoacyl-[acyl-carrier-protein] synthase III N-terminal" evidence="16">
    <location>
        <begin position="110"/>
        <end position="188"/>
    </location>
</feature>
<feature type="active site" evidence="14">
    <location>
        <position position="253"/>
    </location>
</feature>
<comment type="similarity">
    <text evidence="2 14">Belongs to the thiolase-like superfamily. FabH family.</text>
</comment>
<dbReference type="FunFam" id="3.40.47.10:FF:000004">
    <property type="entry name" value="3-oxoacyl-[acyl-carrier-protein] synthase 3"/>
    <property type="match status" value="1"/>
</dbReference>
<keyword evidence="4 14" id="KW-0444">Lipid biosynthesis</keyword>
<comment type="catalytic activity">
    <reaction evidence="10">
        <text>malonyl-[ACP] + acetyl-CoA + H(+) = 3-oxobutanoyl-[ACP] + CO2 + CoA</text>
        <dbReference type="Rhea" id="RHEA:12080"/>
        <dbReference type="Rhea" id="RHEA-COMP:9623"/>
        <dbReference type="Rhea" id="RHEA-COMP:9625"/>
        <dbReference type="ChEBI" id="CHEBI:15378"/>
        <dbReference type="ChEBI" id="CHEBI:16526"/>
        <dbReference type="ChEBI" id="CHEBI:57287"/>
        <dbReference type="ChEBI" id="CHEBI:57288"/>
        <dbReference type="ChEBI" id="CHEBI:78449"/>
        <dbReference type="ChEBI" id="CHEBI:78450"/>
        <dbReference type="EC" id="2.3.1.180"/>
    </reaction>
    <physiologicalReaction direction="left-to-right" evidence="10">
        <dbReference type="Rhea" id="RHEA:12081"/>
    </physiologicalReaction>
</comment>
<dbReference type="AlphaFoldDB" id="A0A1V4SGY1"/>
<comment type="subcellular location">
    <subcellularLocation>
        <location evidence="14">Cytoplasm</location>
    </subcellularLocation>
</comment>
<comment type="catalytic activity">
    <reaction evidence="11">
        <text>(2S)-2-methylbutanoyl-CoA + malonyl-[ACP] + H(+) = (4S)-4-methyl-3-oxohexanoyl-[ACP] + CO2 + CoA</text>
        <dbReference type="Rhea" id="RHEA:42276"/>
        <dbReference type="Rhea" id="RHEA-COMP:9623"/>
        <dbReference type="Rhea" id="RHEA-COMP:17148"/>
        <dbReference type="ChEBI" id="CHEBI:15378"/>
        <dbReference type="ChEBI" id="CHEBI:16526"/>
        <dbReference type="ChEBI" id="CHEBI:57287"/>
        <dbReference type="ChEBI" id="CHEBI:78449"/>
        <dbReference type="ChEBI" id="CHEBI:88166"/>
        <dbReference type="ChEBI" id="CHEBI:167462"/>
        <dbReference type="EC" id="2.3.1.300"/>
    </reaction>
    <physiologicalReaction direction="left-to-right" evidence="11">
        <dbReference type="Rhea" id="RHEA:42277"/>
    </physiologicalReaction>
</comment>
<reference evidence="17 18" key="1">
    <citation type="submission" date="2017-03" db="EMBL/GenBank/DDBJ databases">
        <title>Genome sequence of Clostridium hungatei DSM 14427.</title>
        <authorList>
            <person name="Poehlein A."/>
            <person name="Daniel R."/>
        </authorList>
    </citation>
    <scope>NUCLEOTIDE SEQUENCE [LARGE SCALE GENOMIC DNA]</scope>
    <source>
        <strain evidence="17 18">DSM 14427</strain>
    </source>
</reference>
<dbReference type="Pfam" id="PF08545">
    <property type="entry name" value="ACP_syn_III"/>
    <property type="match status" value="1"/>
</dbReference>
<dbReference type="InterPro" id="IPR013747">
    <property type="entry name" value="ACP_syn_III_C"/>
</dbReference>
<evidence type="ECO:0000256" key="3">
    <source>
        <dbReference type="ARBA" id="ARBA00022490"/>
    </source>
</evidence>
<evidence type="ECO:0000256" key="10">
    <source>
        <dbReference type="ARBA" id="ARBA00051096"/>
    </source>
</evidence>
<feature type="active site" evidence="14">
    <location>
        <position position="116"/>
    </location>
</feature>
<comment type="domain">
    <text evidence="14">The last Arg residue of the ACP-binding site is essential for the weak association between ACP/AcpP and FabH.</text>
</comment>
<dbReference type="PANTHER" id="PTHR34069:SF2">
    <property type="entry name" value="BETA-KETOACYL-[ACYL-CARRIER-PROTEIN] SYNTHASE III"/>
    <property type="match status" value="1"/>
</dbReference>
<comment type="caution">
    <text evidence="17">The sequence shown here is derived from an EMBL/GenBank/DDBJ whole genome shotgun (WGS) entry which is preliminary data.</text>
</comment>
<accession>A0A1V4SGY1</accession>
<dbReference type="NCBIfam" id="TIGR00747">
    <property type="entry name" value="fabH"/>
    <property type="match status" value="1"/>
</dbReference>
<dbReference type="HAMAP" id="MF_01815">
    <property type="entry name" value="FabH"/>
    <property type="match status" value="1"/>
</dbReference>
<comment type="catalytic activity">
    <reaction evidence="12">
        <text>2-methylpropanoyl-CoA + malonyl-[ACP] + H(+) = 4-methyl-3-oxopentanoyl-[ACP] + CO2 + CoA</text>
        <dbReference type="Rhea" id="RHEA:42268"/>
        <dbReference type="Rhea" id="RHEA-COMP:9623"/>
        <dbReference type="Rhea" id="RHEA-COMP:9940"/>
        <dbReference type="ChEBI" id="CHEBI:15378"/>
        <dbReference type="ChEBI" id="CHEBI:16526"/>
        <dbReference type="ChEBI" id="CHEBI:57287"/>
        <dbReference type="ChEBI" id="CHEBI:57338"/>
        <dbReference type="ChEBI" id="CHEBI:78449"/>
        <dbReference type="ChEBI" id="CHEBI:78820"/>
        <dbReference type="EC" id="2.3.1.300"/>
    </reaction>
    <physiologicalReaction direction="left-to-right" evidence="12">
        <dbReference type="Rhea" id="RHEA:42269"/>
    </physiologicalReaction>
</comment>
<feature type="region of interest" description="ACP-binding" evidence="14">
    <location>
        <begin position="254"/>
        <end position="258"/>
    </location>
</feature>
<keyword evidence="5 14" id="KW-0808">Transferase</keyword>
<name>A0A1V4SGY1_RUMHU</name>
<evidence type="ECO:0000256" key="11">
    <source>
        <dbReference type="ARBA" id="ARBA00052407"/>
    </source>
</evidence>
<dbReference type="GO" id="GO:0006633">
    <property type="term" value="P:fatty acid biosynthetic process"/>
    <property type="evidence" value="ECO:0007669"/>
    <property type="project" value="UniProtKB-UniRule"/>
</dbReference>
<evidence type="ECO:0000256" key="5">
    <source>
        <dbReference type="ARBA" id="ARBA00022679"/>
    </source>
</evidence>
<keyword evidence="8 14" id="KW-0275">Fatty acid biosynthesis</keyword>
<organism evidence="17 18">
    <name type="scientific">Ruminiclostridium hungatei</name>
    <name type="common">Clostridium hungatei</name>
    <dbReference type="NCBI Taxonomy" id="48256"/>
    <lineage>
        <taxon>Bacteria</taxon>
        <taxon>Bacillati</taxon>
        <taxon>Bacillota</taxon>
        <taxon>Clostridia</taxon>
        <taxon>Eubacteriales</taxon>
        <taxon>Oscillospiraceae</taxon>
        <taxon>Ruminiclostridium</taxon>
    </lineage>
</organism>
<protein>
    <recommendedName>
        <fullName evidence="14">Beta-ketoacyl-[acyl-carrier-protein] synthase III</fullName>
        <shortName evidence="14">Beta-ketoacyl-ACP synthase III</shortName>
        <shortName evidence="14">KAS III</shortName>
        <ecNumber evidence="14">2.3.1.180</ecNumber>
    </recommendedName>
    <alternativeName>
        <fullName evidence="14">3-oxoacyl-[acyl-carrier-protein] synthase 3</fullName>
    </alternativeName>
    <alternativeName>
        <fullName evidence="14">3-oxoacyl-[acyl-carrier-protein] synthase III</fullName>
    </alternativeName>
</protein>
<dbReference type="OrthoDB" id="9815506at2"/>
<dbReference type="CDD" id="cd00830">
    <property type="entry name" value="KAS_III"/>
    <property type="match status" value="1"/>
</dbReference>
<keyword evidence="9 14" id="KW-0012">Acyltransferase</keyword>
<evidence type="ECO:0000256" key="13">
    <source>
        <dbReference type="ARBA" id="ARBA00052985"/>
    </source>
</evidence>
<comment type="function">
    <text evidence="14">Catalyzes the condensation reaction of fatty acid synthesis by the addition to an acyl acceptor of two carbons from malonyl-ACP. Catalyzes the first condensation reaction which initiates fatty acid synthesis and may therefore play a role in governing the total rate of fatty acid production. Possesses both acetoacetyl-ACP synthase and acetyl transacylase activities. Its substrate specificity determines the biosynthesis of branched-chain and/or straight-chain of fatty acids.</text>
</comment>
<comment type="pathway">
    <text evidence="1 14">Lipid metabolism; fatty acid biosynthesis.</text>
</comment>
<evidence type="ECO:0000256" key="4">
    <source>
        <dbReference type="ARBA" id="ARBA00022516"/>
    </source>
</evidence>
<dbReference type="STRING" id="48256.CLHUN_28860"/>
<proteinExistence type="inferred from homology"/>
<evidence type="ECO:0000259" key="15">
    <source>
        <dbReference type="Pfam" id="PF08541"/>
    </source>
</evidence>
<evidence type="ECO:0000256" key="8">
    <source>
        <dbReference type="ARBA" id="ARBA00023160"/>
    </source>
</evidence>
<comment type="catalytic activity">
    <reaction evidence="13">
        <text>3-methylbutanoyl-CoA + malonyl-[ACP] + H(+) = 5-methyl-3-oxohexanoyl-[ACP] + CO2 + CoA</text>
        <dbReference type="Rhea" id="RHEA:42272"/>
        <dbReference type="Rhea" id="RHEA-COMP:9623"/>
        <dbReference type="Rhea" id="RHEA-COMP:9941"/>
        <dbReference type="ChEBI" id="CHEBI:15378"/>
        <dbReference type="ChEBI" id="CHEBI:16526"/>
        <dbReference type="ChEBI" id="CHEBI:57287"/>
        <dbReference type="ChEBI" id="CHEBI:57345"/>
        <dbReference type="ChEBI" id="CHEBI:78449"/>
        <dbReference type="ChEBI" id="CHEBI:78822"/>
        <dbReference type="EC" id="2.3.1.300"/>
    </reaction>
    <physiologicalReaction direction="left-to-right" evidence="13">
        <dbReference type="Rhea" id="RHEA:42273"/>
    </physiologicalReaction>
</comment>
<evidence type="ECO:0000313" key="18">
    <source>
        <dbReference type="Proteomes" id="UP000191554"/>
    </source>
</evidence>
<gene>
    <name evidence="17" type="primary">fabHB</name>
    <name evidence="14" type="synonym">fabH</name>
    <name evidence="17" type="ORF">CLHUN_28860</name>
</gene>
<dbReference type="SUPFAM" id="SSF53901">
    <property type="entry name" value="Thiolase-like"/>
    <property type="match status" value="1"/>
</dbReference>
<dbReference type="UniPathway" id="UPA00094"/>
<keyword evidence="6 14" id="KW-0276">Fatty acid metabolism</keyword>
<dbReference type="GO" id="GO:0033818">
    <property type="term" value="F:beta-ketoacyl-acyl-carrier-protein synthase III activity"/>
    <property type="evidence" value="ECO:0007669"/>
    <property type="project" value="UniProtKB-UniRule"/>
</dbReference>
<evidence type="ECO:0000256" key="12">
    <source>
        <dbReference type="ARBA" id="ARBA00052467"/>
    </source>
</evidence>
<dbReference type="EC" id="2.3.1.180" evidence="14"/>
<dbReference type="Pfam" id="PF08541">
    <property type="entry name" value="ACP_syn_III_C"/>
    <property type="match status" value="1"/>
</dbReference>
<evidence type="ECO:0000313" key="17">
    <source>
        <dbReference type="EMBL" id="OPX43138.1"/>
    </source>
</evidence>
<dbReference type="GO" id="GO:0005737">
    <property type="term" value="C:cytoplasm"/>
    <property type="evidence" value="ECO:0007669"/>
    <property type="project" value="UniProtKB-SubCell"/>
</dbReference>
<dbReference type="Proteomes" id="UP000191554">
    <property type="component" value="Unassembled WGS sequence"/>
</dbReference>
<evidence type="ECO:0000259" key="16">
    <source>
        <dbReference type="Pfam" id="PF08545"/>
    </source>
</evidence>
<feature type="domain" description="Beta-ketoacyl-[acyl-carrier-protein] synthase III C-terminal" evidence="15">
    <location>
        <begin position="237"/>
        <end position="326"/>
    </location>
</feature>
<dbReference type="EMBL" id="MZGX01000020">
    <property type="protein sequence ID" value="OPX43138.1"/>
    <property type="molecule type" value="Genomic_DNA"/>
</dbReference>
<dbReference type="InterPro" id="IPR004655">
    <property type="entry name" value="FabH"/>
</dbReference>
<keyword evidence="18" id="KW-1185">Reference proteome</keyword>